<dbReference type="EMBL" id="GEDC01011186">
    <property type="protein sequence ID" value="JAS26112.1"/>
    <property type="molecule type" value="Transcribed_RNA"/>
</dbReference>
<dbReference type="AlphaFoldDB" id="A0A1B6DKD4"/>
<proteinExistence type="predicted"/>
<accession>A0A1B6DKD4</accession>
<feature type="non-terminal residue" evidence="1">
    <location>
        <position position="1"/>
    </location>
</feature>
<evidence type="ECO:0000313" key="1">
    <source>
        <dbReference type="EMBL" id="JAS26112.1"/>
    </source>
</evidence>
<organism evidence="1">
    <name type="scientific">Clastoptera arizonana</name>
    <name type="common">Arizona spittle bug</name>
    <dbReference type="NCBI Taxonomy" id="38151"/>
    <lineage>
        <taxon>Eukaryota</taxon>
        <taxon>Metazoa</taxon>
        <taxon>Ecdysozoa</taxon>
        <taxon>Arthropoda</taxon>
        <taxon>Hexapoda</taxon>
        <taxon>Insecta</taxon>
        <taxon>Pterygota</taxon>
        <taxon>Neoptera</taxon>
        <taxon>Paraneoptera</taxon>
        <taxon>Hemiptera</taxon>
        <taxon>Auchenorrhyncha</taxon>
        <taxon>Cercopoidea</taxon>
        <taxon>Clastopteridae</taxon>
        <taxon>Clastoptera</taxon>
    </lineage>
</organism>
<gene>
    <name evidence="1" type="ORF">g.1170</name>
</gene>
<name>A0A1B6DKD4_9HEMI</name>
<reference evidence="1" key="1">
    <citation type="submission" date="2015-12" db="EMBL/GenBank/DDBJ databases">
        <title>De novo transcriptome assembly of four potential Pierce s Disease insect vectors from Arizona vineyards.</title>
        <authorList>
            <person name="Tassone E.E."/>
        </authorList>
    </citation>
    <scope>NUCLEOTIDE SEQUENCE</scope>
</reference>
<sequence>AERAGRAAPVQVQGVRFIAGNALKQLVKNPTLENYKNWLAKEKNTSSDKQSVVLLVTRSSHNNDSSNEIFMYDIKTENVSQLNGELSSSFVDVAESNANSHDLEGLSSEQHSRVIDAIGEASNIQPITIQSPIYKSSVTGVRIMPSEEDLVMAASEPKAEQVESNSVVTYEAPFISSSYSKMTAYSASQ</sequence>
<protein>
    <submittedName>
        <fullName evidence="1">Uncharacterized protein</fullName>
    </submittedName>
</protein>